<dbReference type="EMBL" id="JAGEOK010000009">
    <property type="protein sequence ID" value="MBO2438834.1"/>
    <property type="molecule type" value="Genomic_DNA"/>
</dbReference>
<reference evidence="4 5" key="1">
    <citation type="submission" date="2021-03" db="EMBL/GenBank/DDBJ databases">
        <authorList>
            <person name="Kanchanasin P."/>
            <person name="Saeng-In P."/>
            <person name="Phongsopitanun W."/>
            <person name="Yuki M."/>
            <person name="Kudo T."/>
            <person name="Ohkuma M."/>
            <person name="Tanasupawat S."/>
        </authorList>
    </citation>
    <scope>NUCLEOTIDE SEQUENCE [LARGE SCALE GENOMIC DNA]</scope>
    <source>
        <strain evidence="4 5">L46</strain>
    </source>
</reference>
<keyword evidence="5" id="KW-1185">Reference proteome</keyword>
<keyword evidence="2" id="KW-1133">Transmembrane helix</keyword>
<evidence type="ECO:0000313" key="5">
    <source>
        <dbReference type="Proteomes" id="UP000666915"/>
    </source>
</evidence>
<evidence type="ECO:0000256" key="1">
    <source>
        <dbReference type="SAM" id="MobiDB-lite"/>
    </source>
</evidence>
<sequence length="424" mass="43142">MLTAGTRIKNIVFLVVGALAICYVGLNYADLGGYVGLKDYYVVKADLPEAGGLAENADVTYRGTSVGRVGGLDLTGDGVIADLRIRRSAPRVPRDTQAVVANRSAIGEQYIDLRPRTNAGPYLAAGSVIPRSSATVPAPVTDLLTSVNDLAASVPTGSLRTVVAELGRAFAGEGPDLQVLLDSSHSLTEAADRNIEPTRSLIGDGQTVLRTQDEESGALKAFGRDARLLAAQLRASDPAFRRLVSTAPGAAGEFQGLVRDLDPSMSVLVANLLTTSRVLQPRTDGLEQLLAKLPAAVSMGLTVARDGRLNLGMVNTFFDPPPCTSGYGGTEYRNGLDTSPGPALNTAARCTAPASSGINVRGSANAPHPPVPPAARPGSVLGGGTASASASASANAALPGALALPGVAPGPAGMSALLGLNGGH</sequence>
<evidence type="ECO:0000313" key="4">
    <source>
        <dbReference type="EMBL" id="MBO2438834.1"/>
    </source>
</evidence>
<name>A0ABS3QZP7_9ACTN</name>
<dbReference type="RefSeq" id="WP_208267151.1">
    <property type="nucleotide sequence ID" value="NZ_BAAAGM010000112.1"/>
</dbReference>
<gene>
    <name evidence="4" type="ORF">J4557_15040</name>
</gene>
<keyword evidence="2" id="KW-0812">Transmembrane</keyword>
<dbReference type="Pfam" id="PF02470">
    <property type="entry name" value="MlaD"/>
    <property type="match status" value="1"/>
</dbReference>
<comment type="caution">
    <text evidence="4">The sequence shown here is derived from an EMBL/GenBank/DDBJ whole genome shotgun (WGS) entry which is preliminary data.</text>
</comment>
<accession>A0ABS3QZP7</accession>
<feature type="region of interest" description="Disordered" evidence="1">
    <location>
        <begin position="355"/>
        <end position="386"/>
    </location>
</feature>
<feature type="transmembrane region" description="Helical" evidence="2">
    <location>
        <begin position="12"/>
        <end position="29"/>
    </location>
</feature>
<dbReference type="NCBIfam" id="TIGR00996">
    <property type="entry name" value="Mtu_fam_mce"/>
    <property type="match status" value="1"/>
</dbReference>
<organism evidence="4 5">
    <name type="scientific">Actinomadura nitritigenes</name>
    <dbReference type="NCBI Taxonomy" id="134602"/>
    <lineage>
        <taxon>Bacteria</taxon>
        <taxon>Bacillati</taxon>
        <taxon>Actinomycetota</taxon>
        <taxon>Actinomycetes</taxon>
        <taxon>Streptosporangiales</taxon>
        <taxon>Thermomonosporaceae</taxon>
        <taxon>Actinomadura</taxon>
    </lineage>
</organism>
<proteinExistence type="predicted"/>
<evidence type="ECO:0000259" key="3">
    <source>
        <dbReference type="Pfam" id="PF02470"/>
    </source>
</evidence>
<dbReference type="InterPro" id="IPR003399">
    <property type="entry name" value="Mce/MlaD"/>
</dbReference>
<dbReference type="PANTHER" id="PTHR33371">
    <property type="entry name" value="INTERMEMBRANE PHOSPHOLIPID TRANSPORT SYSTEM BINDING PROTEIN MLAD-RELATED"/>
    <property type="match status" value="1"/>
</dbReference>
<dbReference type="Proteomes" id="UP000666915">
    <property type="component" value="Unassembled WGS sequence"/>
</dbReference>
<dbReference type="InterPro" id="IPR005693">
    <property type="entry name" value="Mce"/>
</dbReference>
<dbReference type="PANTHER" id="PTHR33371:SF16">
    <property type="entry name" value="MCE-FAMILY PROTEIN MCE3F"/>
    <property type="match status" value="1"/>
</dbReference>
<protein>
    <submittedName>
        <fullName evidence="4">MCE family protein</fullName>
    </submittedName>
</protein>
<keyword evidence="2" id="KW-0472">Membrane</keyword>
<evidence type="ECO:0000256" key="2">
    <source>
        <dbReference type="SAM" id="Phobius"/>
    </source>
</evidence>
<feature type="domain" description="Mce/MlaD" evidence="3">
    <location>
        <begin position="40"/>
        <end position="115"/>
    </location>
</feature>
<dbReference type="InterPro" id="IPR052336">
    <property type="entry name" value="MlaD_Phospholipid_Transporter"/>
</dbReference>